<dbReference type="VEuPathDB" id="FungiDB:BO82DRAFT_203036"/>
<dbReference type="GeneID" id="37133365"/>
<sequence>MVETTGGSSSIACIITVMSMSTSSTTRTESITLVLGMYSPTNPSSLSCTVLHISSLDLHPRSRRESTSRGHPTSYLLPRLTGSEGSQGTRHGVWIYPSKLTPLLSTHSGRLPIVS</sequence>
<evidence type="ECO:0000256" key="1">
    <source>
        <dbReference type="SAM" id="MobiDB-lite"/>
    </source>
</evidence>
<dbReference type="EMBL" id="KZ821755">
    <property type="protein sequence ID" value="PYH76592.1"/>
    <property type="molecule type" value="Genomic_DNA"/>
</dbReference>
<dbReference type="AlphaFoldDB" id="A0A319D9E4"/>
<accession>A0A319D9E4</accession>
<proteinExistence type="predicted"/>
<evidence type="ECO:0000313" key="2">
    <source>
        <dbReference type="EMBL" id="PYH76592.1"/>
    </source>
</evidence>
<gene>
    <name evidence="2" type="ORF">BO82DRAFT_203036</name>
</gene>
<protein>
    <submittedName>
        <fullName evidence="2">Uncharacterized protein</fullName>
    </submittedName>
</protein>
<keyword evidence="3" id="KW-1185">Reference proteome</keyword>
<dbReference type="Proteomes" id="UP000248340">
    <property type="component" value="Unassembled WGS sequence"/>
</dbReference>
<reference evidence="2 3" key="1">
    <citation type="submission" date="2016-12" db="EMBL/GenBank/DDBJ databases">
        <title>The genomes of Aspergillus section Nigri reveals drivers in fungal speciation.</title>
        <authorList>
            <consortium name="DOE Joint Genome Institute"/>
            <person name="Vesth T.C."/>
            <person name="Nybo J."/>
            <person name="Theobald S."/>
            <person name="Brandl J."/>
            <person name="Frisvad J.C."/>
            <person name="Nielsen K.F."/>
            <person name="Lyhne E.K."/>
            <person name="Kogle M.E."/>
            <person name="Kuo A."/>
            <person name="Riley R."/>
            <person name="Clum A."/>
            <person name="Nolan M."/>
            <person name="Lipzen A."/>
            <person name="Salamov A."/>
            <person name="Henrissat B."/>
            <person name="Wiebenga A."/>
            <person name="De Vries R.P."/>
            <person name="Grigoriev I.V."/>
            <person name="Mortensen U.H."/>
            <person name="Andersen M.R."/>
            <person name="Baker S.E."/>
        </authorList>
    </citation>
    <scope>NUCLEOTIDE SEQUENCE [LARGE SCALE GENOMIC DNA]</scope>
    <source>
        <strain evidence="2 3">CBS 121591</strain>
    </source>
</reference>
<name>A0A319D9E4_9EURO</name>
<organism evidence="2 3">
    <name type="scientific">Aspergillus uvarum CBS 121591</name>
    <dbReference type="NCBI Taxonomy" id="1448315"/>
    <lineage>
        <taxon>Eukaryota</taxon>
        <taxon>Fungi</taxon>
        <taxon>Dikarya</taxon>
        <taxon>Ascomycota</taxon>
        <taxon>Pezizomycotina</taxon>
        <taxon>Eurotiomycetes</taxon>
        <taxon>Eurotiomycetidae</taxon>
        <taxon>Eurotiales</taxon>
        <taxon>Aspergillaceae</taxon>
        <taxon>Aspergillus</taxon>
        <taxon>Aspergillus subgen. Circumdati</taxon>
    </lineage>
</organism>
<dbReference type="RefSeq" id="XP_025486792.1">
    <property type="nucleotide sequence ID" value="XM_025630624.1"/>
</dbReference>
<feature type="region of interest" description="Disordered" evidence="1">
    <location>
        <begin position="61"/>
        <end position="88"/>
    </location>
</feature>
<evidence type="ECO:0000313" key="3">
    <source>
        <dbReference type="Proteomes" id="UP000248340"/>
    </source>
</evidence>